<name>A0ABV9UD78_9ACTN</name>
<gene>
    <name evidence="3" type="ORF">ACFPCY_42980</name>
</gene>
<feature type="region of interest" description="Disordered" evidence="1">
    <location>
        <begin position="85"/>
        <end position="114"/>
    </location>
</feature>
<evidence type="ECO:0000256" key="1">
    <source>
        <dbReference type="SAM" id="MobiDB-lite"/>
    </source>
</evidence>
<organism evidence="3 4">
    <name type="scientific">Actinomadura gamaensis</name>
    <dbReference type="NCBI Taxonomy" id="1763541"/>
    <lineage>
        <taxon>Bacteria</taxon>
        <taxon>Bacillati</taxon>
        <taxon>Actinomycetota</taxon>
        <taxon>Actinomycetes</taxon>
        <taxon>Streptosporangiales</taxon>
        <taxon>Thermomonosporaceae</taxon>
        <taxon>Actinomadura</taxon>
    </lineage>
</organism>
<reference evidence="4" key="1">
    <citation type="journal article" date="2019" name="Int. J. Syst. Evol. Microbiol.">
        <title>The Global Catalogue of Microorganisms (GCM) 10K type strain sequencing project: providing services to taxonomists for standard genome sequencing and annotation.</title>
        <authorList>
            <consortium name="The Broad Institute Genomics Platform"/>
            <consortium name="The Broad Institute Genome Sequencing Center for Infectious Disease"/>
            <person name="Wu L."/>
            <person name="Ma J."/>
        </authorList>
    </citation>
    <scope>NUCLEOTIDE SEQUENCE [LARGE SCALE GENOMIC DNA]</scope>
    <source>
        <strain evidence="4">KLKA75</strain>
    </source>
</reference>
<evidence type="ECO:0000259" key="2">
    <source>
        <dbReference type="Pfam" id="PF01609"/>
    </source>
</evidence>
<comment type="caution">
    <text evidence="3">The sequence shown here is derived from an EMBL/GenBank/DDBJ whole genome shotgun (WGS) entry which is preliminary data.</text>
</comment>
<dbReference type="Proteomes" id="UP001595872">
    <property type="component" value="Unassembled WGS sequence"/>
</dbReference>
<evidence type="ECO:0000313" key="4">
    <source>
        <dbReference type="Proteomes" id="UP001595872"/>
    </source>
</evidence>
<evidence type="ECO:0000313" key="3">
    <source>
        <dbReference type="EMBL" id="MFC4914109.1"/>
    </source>
</evidence>
<dbReference type="EMBL" id="JBHSIT010000026">
    <property type="protein sequence ID" value="MFC4914109.1"/>
    <property type="molecule type" value="Genomic_DNA"/>
</dbReference>
<dbReference type="Pfam" id="PF01609">
    <property type="entry name" value="DDE_Tnp_1"/>
    <property type="match status" value="1"/>
</dbReference>
<proteinExistence type="predicted"/>
<keyword evidence="4" id="KW-1185">Reference proteome</keyword>
<feature type="domain" description="Transposase IS4-like" evidence="2">
    <location>
        <begin position="9"/>
        <end position="95"/>
    </location>
</feature>
<dbReference type="InterPro" id="IPR002559">
    <property type="entry name" value="Transposase_11"/>
</dbReference>
<sequence>MGRSRGGWTTKVHLACEQGRKVLSLLLTGGRRADSPHFFPVLAAVRVPRQGRGRPRTKPDLVLADRAHISRGNRGCLRRREIKAAIPSKTDQDAHRGAEGSAGGRPPAFDPARY</sequence>
<protein>
    <submittedName>
        <fullName evidence="3">Transposase</fullName>
    </submittedName>
</protein>
<accession>A0ABV9UD78</accession>
<dbReference type="RefSeq" id="WP_378265701.1">
    <property type="nucleotide sequence ID" value="NZ_JBHSIT010000026.1"/>
</dbReference>